<evidence type="ECO:0000313" key="2">
    <source>
        <dbReference type="Proteomes" id="UP000538566"/>
    </source>
</evidence>
<name>A0A7W7ADJ4_9SPHN</name>
<organism evidence="1 2">
    <name type="scientific">Novosphingobium taihuense</name>
    <dbReference type="NCBI Taxonomy" id="260085"/>
    <lineage>
        <taxon>Bacteria</taxon>
        <taxon>Pseudomonadati</taxon>
        <taxon>Pseudomonadota</taxon>
        <taxon>Alphaproteobacteria</taxon>
        <taxon>Sphingomonadales</taxon>
        <taxon>Sphingomonadaceae</taxon>
        <taxon>Novosphingobium</taxon>
    </lineage>
</organism>
<gene>
    <name evidence="1" type="ORF">GGR37_002413</name>
</gene>
<dbReference type="AlphaFoldDB" id="A0A7W7ADJ4"/>
<sequence>MMKSVAAYLVNGRVLIAPLVRTTSGVGLEINPQNLGSSPDHKEVEAGLAIAFARSEWMVPHPAQSEWKGFFDPFLKAAGVRSLKAFMATAQLLNVEEKVGEWIVTPHRNLGAKEGFEPILQDQQRLPDLSAVANALLKLEQ</sequence>
<reference evidence="1 2" key="1">
    <citation type="submission" date="2020-08" db="EMBL/GenBank/DDBJ databases">
        <title>Genomic Encyclopedia of Type Strains, Phase IV (KMG-IV): sequencing the most valuable type-strain genomes for metagenomic binning, comparative biology and taxonomic classification.</title>
        <authorList>
            <person name="Goeker M."/>
        </authorList>
    </citation>
    <scope>NUCLEOTIDE SEQUENCE [LARGE SCALE GENOMIC DNA]</scope>
    <source>
        <strain evidence="1 2">DSM 17507</strain>
    </source>
</reference>
<dbReference type="EMBL" id="JACHOA010000004">
    <property type="protein sequence ID" value="MBB4614127.1"/>
    <property type="molecule type" value="Genomic_DNA"/>
</dbReference>
<evidence type="ECO:0000313" key="1">
    <source>
        <dbReference type="EMBL" id="MBB4614127.1"/>
    </source>
</evidence>
<dbReference type="RefSeq" id="WP_183661170.1">
    <property type="nucleotide sequence ID" value="NZ_JACHOA010000004.1"/>
</dbReference>
<keyword evidence="2" id="KW-1185">Reference proteome</keyword>
<proteinExistence type="predicted"/>
<accession>A0A7W7ADJ4</accession>
<comment type="caution">
    <text evidence="1">The sequence shown here is derived from an EMBL/GenBank/DDBJ whole genome shotgun (WGS) entry which is preliminary data.</text>
</comment>
<dbReference type="Proteomes" id="UP000538566">
    <property type="component" value="Unassembled WGS sequence"/>
</dbReference>
<protein>
    <submittedName>
        <fullName evidence="1">Uncharacterized protein</fullName>
    </submittedName>
</protein>